<sequence>MTSLTGVVSELLILGVTLLGAVALPAMTRWRARLRRPVALPVRVRPPDGAGSRRRSGHGGTVRAQQARLLLDGDRARVVGSRLHLLLPVSLWDRAEVRRTVVAEPQVGRLTQVRLLDRDRRPWLVAVPVGWRAAMTVRRARGMWPWTRWRLAGPRWTGLVVGMLVAIAVPFHVVWWTGHDEQATVVRVIDDRTQLRCLVRWTDEHGGHSSIDDCEVGLVRPGDALEVRALAWPWRGRTMSDQTIAGVSVVTLVPAALLSVVGRTVGWFRLRRRPVALVDGGPPPEPVPPLDDPSAASLTDLWLRCAETEGWYDDAETDPPDLRRRTARVALVTPWWLLGLPLVVIGLVGLPSAWPVLVAGLLVWGAGAVAAVRSLLGVRAGLASVDARPWSYLVLRTLRDSWVALLMTDGKPVWSVDLGPDAHPPVAGTCRVRGTLRRGGRVVLDVDERTWLPIGRLRRVDAAEEAELRESLVVRVLRRARSKM</sequence>
<protein>
    <submittedName>
        <fullName evidence="2">Uncharacterized protein</fullName>
    </submittedName>
</protein>
<dbReference type="EMBL" id="JAROAV010000028">
    <property type="protein sequence ID" value="MDF8264600.1"/>
    <property type="molecule type" value="Genomic_DNA"/>
</dbReference>
<feature type="transmembrane region" description="Helical" evidence="1">
    <location>
        <begin position="244"/>
        <end position="265"/>
    </location>
</feature>
<reference evidence="2 3" key="1">
    <citation type="submission" date="2023-03" db="EMBL/GenBank/DDBJ databases">
        <title>YIM 133296 draft genome.</title>
        <authorList>
            <person name="Xiong L."/>
        </authorList>
    </citation>
    <scope>NUCLEOTIDE SEQUENCE [LARGE SCALE GENOMIC DNA]</scope>
    <source>
        <strain evidence="2 3">YIM 133296</strain>
    </source>
</reference>
<comment type="caution">
    <text evidence="2">The sequence shown here is derived from an EMBL/GenBank/DDBJ whole genome shotgun (WGS) entry which is preliminary data.</text>
</comment>
<feature type="transmembrane region" description="Helical" evidence="1">
    <location>
        <begin position="6"/>
        <end position="27"/>
    </location>
</feature>
<organism evidence="2 3">
    <name type="scientific">Luteipulveratus flavus</name>
    <dbReference type="NCBI Taxonomy" id="3031728"/>
    <lineage>
        <taxon>Bacteria</taxon>
        <taxon>Bacillati</taxon>
        <taxon>Actinomycetota</taxon>
        <taxon>Actinomycetes</taxon>
        <taxon>Micrococcales</taxon>
        <taxon>Dermacoccaceae</taxon>
        <taxon>Luteipulveratus</taxon>
    </lineage>
</organism>
<evidence type="ECO:0000256" key="1">
    <source>
        <dbReference type="SAM" id="Phobius"/>
    </source>
</evidence>
<feature type="transmembrane region" description="Helical" evidence="1">
    <location>
        <begin position="356"/>
        <end position="376"/>
    </location>
</feature>
<name>A0ABT6C6X7_9MICO</name>
<keyword evidence="1" id="KW-0812">Transmembrane</keyword>
<accession>A0ABT6C6X7</accession>
<feature type="transmembrane region" description="Helical" evidence="1">
    <location>
        <begin position="329"/>
        <end position="350"/>
    </location>
</feature>
<proteinExistence type="predicted"/>
<feature type="transmembrane region" description="Helical" evidence="1">
    <location>
        <begin position="156"/>
        <end position="176"/>
    </location>
</feature>
<keyword evidence="1" id="KW-1133">Transmembrane helix</keyword>
<gene>
    <name evidence="2" type="ORF">P4R38_10130</name>
</gene>
<dbReference type="RefSeq" id="WP_277192038.1">
    <property type="nucleotide sequence ID" value="NZ_JAROAV010000028.1"/>
</dbReference>
<evidence type="ECO:0000313" key="3">
    <source>
        <dbReference type="Proteomes" id="UP001528912"/>
    </source>
</evidence>
<keyword evidence="1" id="KW-0472">Membrane</keyword>
<evidence type="ECO:0000313" key="2">
    <source>
        <dbReference type="EMBL" id="MDF8264600.1"/>
    </source>
</evidence>
<dbReference type="Proteomes" id="UP001528912">
    <property type="component" value="Unassembled WGS sequence"/>
</dbReference>
<keyword evidence="3" id="KW-1185">Reference proteome</keyword>